<accession>A0A5C6V9S3</accession>
<evidence type="ECO:0000313" key="6">
    <source>
        <dbReference type="EMBL" id="TXC82223.1"/>
    </source>
</evidence>
<dbReference type="Gene3D" id="1.10.10.10">
    <property type="entry name" value="Winged helix-like DNA-binding domain superfamily/Winged helix DNA-binding domain"/>
    <property type="match status" value="1"/>
</dbReference>
<dbReference type="Gene3D" id="1.10.1740.10">
    <property type="match status" value="1"/>
</dbReference>
<dbReference type="GO" id="GO:0016987">
    <property type="term" value="F:sigma factor activity"/>
    <property type="evidence" value="ECO:0007669"/>
    <property type="project" value="UniProtKB-KW"/>
</dbReference>
<dbReference type="InterPro" id="IPR013324">
    <property type="entry name" value="RNA_pol_sigma_r3/r4-like"/>
</dbReference>
<dbReference type="RefSeq" id="WP_146950649.1">
    <property type="nucleotide sequence ID" value="NZ_VOQF01000021.1"/>
</dbReference>
<comment type="caution">
    <text evidence="6">The sequence shown here is derived from an EMBL/GenBank/DDBJ whole genome shotgun (WGS) entry which is preliminary data.</text>
</comment>
<dbReference type="InterPro" id="IPR007627">
    <property type="entry name" value="RNA_pol_sigma70_r2"/>
</dbReference>
<evidence type="ECO:0000259" key="5">
    <source>
        <dbReference type="Pfam" id="PF04542"/>
    </source>
</evidence>
<dbReference type="EMBL" id="VOQF01000021">
    <property type="protein sequence ID" value="TXC82223.1"/>
    <property type="molecule type" value="Genomic_DNA"/>
</dbReference>
<dbReference type="GO" id="GO:0003677">
    <property type="term" value="F:DNA binding"/>
    <property type="evidence" value="ECO:0007669"/>
    <property type="project" value="UniProtKB-KW"/>
</dbReference>
<evidence type="ECO:0000256" key="3">
    <source>
        <dbReference type="ARBA" id="ARBA00023125"/>
    </source>
</evidence>
<protein>
    <submittedName>
        <fullName evidence="6">Sigma-70 family RNA polymerase sigma factor</fullName>
    </submittedName>
</protein>
<dbReference type="SUPFAM" id="SSF88659">
    <property type="entry name" value="Sigma3 and sigma4 domains of RNA polymerase sigma factors"/>
    <property type="match status" value="1"/>
</dbReference>
<dbReference type="InterPro" id="IPR014284">
    <property type="entry name" value="RNA_pol_sigma-70_dom"/>
</dbReference>
<dbReference type="NCBIfam" id="TIGR02937">
    <property type="entry name" value="sigma70-ECF"/>
    <property type="match status" value="1"/>
</dbReference>
<dbReference type="InterPro" id="IPR013325">
    <property type="entry name" value="RNA_pol_sigma_r2"/>
</dbReference>
<feature type="domain" description="RNA polymerase sigma-70 region 2" evidence="5">
    <location>
        <begin position="11"/>
        <end position="74"/>
    </location>
</feature>
<keyword evidence="7" id="KW-1185">Reference proteome</keyword>
<dbReference type="Pfam" id="PF04542">
    <property type="entry name" value="Sigma70_r2"/>
    <property type="match status" value="1"/>
</dbReference>
<dbReference type="Proteomes" id="UP000321363">
    <property type="component" value="Unassembled WGS sequence"/>
</dbReference>
<dbReference type="OrthoDB" id="9783788at2"/>
<proteinExistence type="predicted"/>
<dbReference type="GO" id="GO:0006352">
    <property type="term" value="P:DNA-templated transcription initiation"/>
    <property type="evidence" value="ECO:0007669"/>
    <property type="project" value="InterPro"/>
</dbReference>
<evidence type="ECO:0000256" key="1">
    <source>
        <dbReference type="ARBA" id="ARBA00023015"/>
    </source>
</evidence>
<sequence>MHQAVRFVELHQQFEPMIFHIIKRLSIYKNKQEFYQIGCIALWEASQRFDKEKGEFKSYAYSYIIGRMKSALTEDRVKQEKEELFEDFSTREEVSHDDFFDILSESEFEGISTLLTVNQRKWLKGYFLYGFTPSEIAHDEGVSVSAVKGWRRDALTKLRLHITSEDLKES</sequence>
<dbReference type="InterPro" id="IPR036388">
    <property type="entry name" value="WH-like_DNA-bd_sf"/>
</dbReference>
<gene>
    <name evidence="6" type="ORF">FS935_21245</name>
</gene>
<evidence type="ECO:0000313" key="7">
    <source>
        <dbReference type="Proteomes" id="UP000321363"/>
    </source>
</evidence>
<evidence type="ECO:0000256" key="4">
    <source>
        <dbReference type="ARBA" id="ARBA00023163"/>
    </source>
</evidence>
<evidence type="ECO:0000256" key="2">
    <source>
        <dbReference type="ARBA" id="ARBA00023082"/>
    </source>
</evidence>
<dbReference type="AlphaFoldDB" id="A0A5C6V9S3"/>
<reference evidence="6 7" key="1">
    <citation type="journal article" date="2005" name="Int. J. Syst. Evol. Microbiol.">
        <title>Bacillus litoralis sp. nov., isolated from a tidal flat of the Yellow Sea in Korea.</title>
        <authorList>
            <person name="Yoon J.H."/>
            <person name="Oh T.K."/>
        </authorList>
    </citation>
    <scope>NUCLEOTIDE SEQUENCE [LARGE SCALE GENOMIC DNA]</scope>
    <source>
        <strain evidence="6 7">SW-211</strain>
    </source>
</reference>
<keyword evidence="4" id="KW-0804">Transcription</keyword>
<dbReference type="SUPFAM" id="SSF88946">
    <property type="entry name" value="Sigma2 domain of RNA polymerase sigma factors"/>
    <property type="match status" value="1"/>
</dbReference>
<name>A0A5C6V9S3_9BACI</name>
<keyword evidence="2" id="KW-0731">Sigma factor</keyword>
<keyword evidence="3" id="KW-0238">DNA-binding</keyword>
<keyword evidence="1" id="KW-0805">Transcription regulation</keyword>
<dbReference type="PANTHER" id="PTHR30385">
    <property type="entry name" value="SIGMA FACTOR F FLAGELLAR"/>
    <property type="match status" value="1"/>
</dbReference>
<organism evidence="6 7">
    <name type="scientific">Metabacillus litoralis</name>
    <dbReference type="NCBI Taxonomy" id="152268"/>
    <lineage>
        <taxon>Bacteria</taxon>
        <taxon>Bacillati</taxon>
        <taxon>Bacillota</taxon>
        <taxon>Bacilli</taxon>
        <taxon>Bacillales</taxon>
        <taxon>Bacillaceae</taxon>
        <taxon>Metabacillus</taxon>
    </lineage>
</organism>